<reference evidence="8 10" key="2">
    <citation type="submission" date="2019-08" db="EMBL/GenBank/DDBJ databases">
        <authorList>
            <person name="Peeters C."/>
        </authorList>
    </citation>
    <scope>NUCLEOTIDE SEQUENCE [LARGE SCALE GENOMIC DNA]</scope>
    <source>
        <strain evidence="8 10">LMG 31119</strain>
    </source>
</reference>
<feature type="DNA-binding region" description="H-T-H motif" evidence="4">
    <location>
        <begin position="44"/>
        <end position="63"/>
    </location>
</feature>
<evidence type="ECO:0000313" key="10">
    <source>
        <dbReference type="Proteomes" id="UP000361468"/>
    </source>
</evidence>
<reference evidence="7 9" key="1">
    <citation type="submission" date="2018-06" db="EMBL/GenBank/DDBJ databases">
        <authorList>
            <consortium name="Pathogen Informatics"/>
            <person name="Doyle S."/>
        </authorList>
    </citation>
    <scope>NUCLEOTIDE SEQUENCE [LARGE SCALE GENOMIC DNA]</scope>
    <source>
        <strain evidence="7 9">NCTC13160</strain>
    </source>
</reference>
<dbReference type="InterPro" id="IPR011075">
    <property type="entry name" value="TetR_C"/>
</dbReference>
<dbReference type="SUPFAM" id="SSF48498">
    <property type="entry name" value="Tetracyclin repressor-like, C-terminal domain"/>
    <property type="match status" value="1"/>
</dbReference>
<proteinExistence type="predicted"/>
<dbReference type="InterPro" id="IPR036271">
    <property type="entry name" value="Tet_transcr_reg_TetR-rel_C_sf"/>
</dbReference>
<dbReference type="PROSITE" id="PS50977">
    <property type="entry name" value="HTH_TETR_2"/>
    <property type="match status" value="1"/>
</dbReference>
<evidence type="ECO:0000313" key="8">
    <source>
        <dbReference type="EMBL" id="VVE65873.1"/>
    </source>
</evidence>
<evidence type="ECO:0000256" key="3">
    <source>
        <dbReference type="ARBA" id="ARBA00023163"/>
    </source>
</evidence>
<dbReference type="InterPro" id="IPR001647">
    <property type="entry name" value="HTH_TetR"/>
</dbReference>
<dbReference type="Proteomes" id="UP000254573">
    <property type="component" value="Unassembled WGS sequence"/>
</dbReference>
<evidence type="ECO:0000313" key="9">
    <source>
        <dbReference type="Proteomes" id="UP000254573"/>
    </source>
</evidence>
<protein>
    <submittedName>
        <fullName evidence="7">Fatty acid metabolism regulator protein</fullName>
    </submittedName>
    <submittedName>
        <fullName evidence="8">HTH-type transcriptional regulator</fullName>
    </submittedName>
</protein>
<dbReference type="EMBL" id="UGSG01000001">
    <property type="protein sequence ID" value="SUA78120.1"/>
    <property type="molecule type" value="Genomic_DNA"/>
</dbReference>
<dbReference type="OrthoDB" id="9796019at2"/>
<keyword evidence="2 4" id="KW-0238">DNA-binding</keyword>
<dbReference type="RefSeq" id="WP_023593964.1">
    <property type="nucleotide sequence ID" value="NZ_CABPSO010000005.1"/>
</dbReference>
<evidence type="ECO:0000313" key="7">
    <source>
        <dbReference type="EMBL" id="SUA78120.1"/>
    </source>
</evidence>
<dbReference type="Gene3D" id="1.10.10.60">
    <property type="entry name" value="Homeodomain-like"/>
    <property type="match status" value="1"/>
</dbReference>
<evidence type="ECO:0000256" key="2">
    <source>
        <dbReference type="ARBA" id="ARBA00023125"/>
    </source>
</evidence>
<sequence>MSSQSNPESPAPGRRGRKRSVEAERAVLDAAYRLLLEQGLHATTMEAIATAAGVSKATIYKWWPNRASVIMTAFLREAGQALPYPEELQLDSIFARLLKMAEEFCGPMGTMISALIAEGQSDPEIAQAFRDGYVSARRQQGVEIVRDAIARGLIKPGDPDVVLDILYAPLYYRLLVGHKPLTRAFVREHVDLVMQGLLGPNGTVPELTRTRSRSAGTGVGKTSRARSPAKKTA</sequence>
<keyword evidence="10" id="KW-1185">Reference proteome</keyword>
<organism evidence="7 9">
    <name type="scientific">Pandoraea pnomenusa</name>
    <dbReference type="NCBI Taxonomy" id="93220"/>
    <lineage>
        <taxon>Bacteria</taxon>
        <taxon>Pseudomonadati</taxon>
        <taxon>Pseudomonadota</taxon>
        <taxon>Betaproteobacteria</taxon>
        <taxon>Burkholderiales</taxon>
        <taxon>Burkholderiaceae</taxon>
        <taxon>Pandoraea</taxon>
    </lineage>
</organism>
<dbReference type="AlphaFoldDB" id="A0A378YNH2"/>
<dbReference type="PANTHER" id="PTHR30055">
    <property type="entry name" value="HTH-TYPE TRANSCRIPTIONAL REGULATOR RUTR"/>
    <property type="match status" value="1"/>
</dbReference>
<feature type="region of interest" description="Disordered" evidence="5">
    <location>
        <begin position="1"/>
        <end position="20"/>
    </location>
</feature>
<dbReference type="KEGG" id="ppno:DA70_18450"/>
<dbReference type="KEGG" id="ppnm:LV28_11980"/>
<evidence type="ECO:0000256" key="5">
    <source>
        <dbReference type="SAM" id="MobiDB-lite"/>
    </source>
</evidence>
<feature type="compositionally biased region" description="Basic residues" evidence="5">
    <location>
        <begin position="223"/>
        <end position="233"/>
    </location>
</feature>
<evidence type="ECO:0000256" key="4">
    <source>
        <dbReference type="PROSITE-ProRule" id="PRU00335"/>
    </source>
</evidence>
<dbReference type="PRINTS" id="PR00455">
    <property type="entry name" value="HTHTETR"/>
</dbReference>
<dbReference type="EMBL" id="CABPSO010000005">
    <property type="protein sequence ID" value="VVE65873.1"/>
    <property type="molecule type" value="Genomic_DNA"/>
</dbReference>
<keyword evidence="3" id="KW-0804">Transcription</keyword>
<dbReference type="SUPFAM" id="SSF46689">
    <property type="entry name" value="Homeodomain-like"/>
    <property type="match status" value="1"/>
</dbReference>
<feature type="region of interest" description="Disordered" evidence="5">
    <location>
        <begin position="203"/>
        <end position="233"/>
    </location>
</feature>
<dbReference type="PANTHER" id="PTHR30055:SF148">
    <property type="entry name" value="TETR-FAMILY TRANSCRIPTIONAL REGULATOR"/>
    <property type="match status" value="1"/>
</dbReference>
<dbReference type="InterPro" id="IPR050109">
    <property type="entry name" value="HTH-type_TetR-like_transc_reg"/>
</dbReference>
<feature type="domain" description="HTH tetR-type" evidence="6">
    <location>
        <begin position="21"/>
        <end position="81"/>
    </location>
</feature>
<dbReference type="Pfam" id="PF00440">
    <property type="entry name" value="TetR_N"/>
    <property type="match status" value="1"/>
</dbReference>
<dbReference type="STRING" id="93220.A6P55_09290"/>
<evidence type="ECO:0000259" key="6">
    <source>
        <dbReference type="PROSITE" id="PS50977"/>
    </source>
</evidence>
<accession>A0A378YNH2</accession>
<keyword evidence="1" id="KW-0805">Transcription regulation</keyword>
<name>A0A378YNH2_9BURK</name>
<dbReference type="Gene3D" id="1.10.357.10">
    <property type="entry name" value="Tetracycline Repressor, domain 2"/>
    <property type="match status" value="1"/>
</dbReference>
<dbReference type="Pfam" id="PF16859">
    <property type="entry name" value="TetR_C_11"/>
    <property type="match status" value="1"/>
</dbReference>
<evidence type="ECO:0000256" key="1">
    <source>
        <dbReference type="ARBA" id="ARBA00023015"/>
    </source>
</evidence>
<dbReference type="GO" id="GO:0000976">
    <property type="term" value="F:transcription cis-regulatory region binding"/>
    <property type="evidence" value="ECO:0007669"/>
    <property type="project" value="TreeGrafter"/>
</dbReference>
<dbReference type="GO" id="GO:0003700">
    <property type="term" value="F:DNA-binding transcription factor activity"/>
    <property type="evidence" value="ECO:0007669"/>
    <property type="project" value="TreeGrafter"/>
</dbReference>
<dbReference type="Proteomes" id="UP000361468">
    <property type="component" value="Unassembled WGS sequence"/>
</dbReference>
<gene>
    <name evidence="7" type="primary">fadR_1</name>
    <name evidence="7" type="ORF">NCTC13160_02356</name>
    <name evidence="8" type="ORF">PPN31119_02059</name>
</gene>
<dbReference type="InterPro" id="IPR009057">
    <property type="entry name" value="Homeodomain-like_sf"/>
</dbReference>